<proteinExistence type="predicted"/>
<dbReference type="EMBL" id="BMQQ01000048">
    <property type="protein sequence ID" value="GGT64497.1"/>
    <property type="molecule type" value="Genomic_DNA"/>
</dbReference>
<organism evidence="1 2">
    <name type="scientific">Streptomyces purpureus</name>
    <dbReference type="NCBI Taxonomy" id="1951"/>
    <lineage>
        <taxon>Bacteria</taxon>
        <taxon>Bacillati</taxon>
        <taxon>Actinomycetota</taxon>
        <taxon>Actinomycetes</taxon>
        <taxon>Kitasatosporales</taxon>
        <taxon>Streptomycetaceae</taxon>
        <taxon>Streptomyces</taxon>
    </lineage>
</organism>
<evidence type="ECO:0000313" key="2">
    <source>
        <dbReference type="Proteomes" id="UP000619486"/>
    </source>
</evidence>
<gene>
    <name evidence="1" type="ORF">GCM10014713_66980</name>
</gene>
<keyword evidence="2" id="KW-1185">Reference proteome</keyword>
<dbReference type="AlphaFoldDB" id="A0A918HHE6"/>
<evidence type="ECO:0000313" key="1">
    <source>
        <dbReference type="EMBL" id="GGT64497.1"/>
    </source>
</evidence>
<dbReference type="Proteomes" id="UP000619486">
    <property type="component" value="Unassembled WGS sequence"/>
</dbReference>
<name>A0A918HHE6_9ACTN</name>
<protein>
    <submittedName>
        <fullName evidence="1">Uncharacterized protein</fullName>
    </submittedName>
</protein>
<accession>A0A918HHE6</accession>
<sequence length="102" mass="11827">MGPPWQMDWVRSARADRDALPEAVRDLVDAVRAELVTVKDPYFRGIDNRPDLPEGCWVEPGRSTVPDGTHIAYYDHGRGWLRYTFVRRSADPQIVVEEVFWQ</sequence>
<reference evidence="1" key="1">
    <citation type="journal article" date="2014" name="Int. J. Syst. Evol. Microbiol.">
        <title>Complete genome sequence of Corynebacterium casei LMG S-19264T (=DSM 44701T), isolated from a smear-ripened cheese.</title>
        <authorList>
            <consortium name="US DOE Joint Genome Institute (JGI-PGF)"/>
            <person name="Walter F."/>
            <person name="Albersmeier A."/>
            <person name="Kalinowski J."/>
            <person name="Ruckert C."/>
        </authorList>
    </citation>
    <scope>NUCLEOTIDE SEQUENCE</scope>
    <source>
        <strain evidence="1">JCM 3172</strain>
    </source>
</reference>
<reference evidence="1" key="2">
    <citation type="submission" date="2020-09" db="EMBL/GenBank/DDBJ databases">
        <authorList>
            <person name="Sun Q."/>
            <person name="Ohkuma M."/>
        </authorList>
    </citation>
    <scope>NUCLEOTIDE SEQUENCE</scope>
    <source>
        <strain evidence="1">JCM 3172</strain>
    </source>
</reference>
<comment type="caution">
    <text evidence="1">The sequence shown here is derived from an EMBL/GenBank/DDBJ whole genome shotgun (WGS) entry which is preliminary data.</text>
</comment>